<evidence type="ECO:0000313" key="15">
    <source>
        <dbReference type="EMBL" id="KAK9838163.1"/>
    </source>
</evidence>
<evidence type="ECO:0000313" key="16">
    <source>
        <dbReference type="Proteomes" id="UP001445335"/>
    </source>
</evidence>
<feature type="transmembrane region" description="Helical" evidence="11">
    <location>
        <begin position="103"/>
        <end position="122"/>
    </location>
</feature>
<feature type="region of interest" description="Disordered" evidence="10">
    <location>
        <begin position="1064"/>
        <end position="1094"/>
    </location>
</feature>
<feature type="transmembrane region" description="Helical" evidence="11">
    <location>
        <begin position="211"/>
        <end position="232"/>
    </location>
</feature>
<name>A0AAW1RWL3_9CHLO</name>
<evidence type="ECO:0000256" key="11">
    <source>
        <dbReference type="SAM" id="Phobius"/>
    </source>
</evidence>
<dbReference type="InterPro" id="IPR016024">
    <property type="entry name" value="ARM-type_fold"/>
</dbReference>
<evidence type="ECO:0000259" key="13">
    <source>
        <dbReference type="Pfam" id="PF06813"/>
    </source>
</evidence>
<dbReference type="GO" id="GO:0051539">
    <property type="term" value="F:4 iron, 4 sulfur cluster binding"/>
    <property type="evidence" value="ECO:0007669"/>
    <property type="project" value="UniProtKB-KW"/>
</dbReference>
<feature type="domain" description="Nodulin-like" evidence="13">
    <location>
        <begin position="5"/>
        <end position="227"/>
    </location>
</feature>
<keyword evidence="4" id="KW-0639">Primosome</keyword>
<feature type="compositionally biased region" description="Low complexity" evidence="10">
    <location>
        <begin position="958"/>
        <end position="971"/>
    </location>
</feature>
<evidence type="ECO:0000259" key="14">
    <source>
        <dbReference type="Pfam" id="PF23262"/>
    </source>
</evidence>
<protein>
    <recommendedName>
        <fullName evidence="17">DNA primase large subunit</fullName>
    </recommendedName>
</protein>
<dbReference type="SUPFAM" id="SSF103473">
    <property type="entry name" value="MFS general substrate transporter"/>
    <property type="match status" value="1"/>
</dbReference>
<dbReference type="InterPro" id="IPR010658">
    <property type="entry name" value="Nodulin-like"/>
</dbReference>
<feature type="transmembrane region" description="Helical" evidence="11">
    <location>
        <begin position="452"/>
        <end position="471"/>
    </location>
</feature>
<feature type="compositionally biased region" description="Polar residues" evidence="10">
    <location>
        <begin position="1066"/>
        <end position="1078"/>
    </location>
</feature>
<feature type="transmembrane region" description="Helical" evidence="11">
    <location>
        <begin position="169"/>
        <end position="190"/>
    </location>
</feature>
<keyword evidence="8" id="KW-0411">Iron-sulfur</keyword>
<comment type="cofactor">
    <cofactor evidence="1">
        <name>[4Fe-4S] cluster</name>
        <dbReference type="ChEBI" id="CHEBI:49883"/>
    </cofactor>
</comment>
<feature type="transmembrane region" description="Helical" evidence="11">
    <location>
        <begin position="276"/>
        <end position="294"/>
    </location>
</feature>
<feature type="domain" description="DNA primase large subunit C-terminal" evidence="12">
    <location>
        <begin position="756"/>
        <end position="922"/>
    </location>
</feature>
<dbReference type="Pfam" id="PF26466">
    <property type="entry name" value="DNA_primase_lrg_N"/>
    <property type="match status" value="1"/>
</dbReference>
<keyword evidence="7" id="KW-0408">Iron</keyword>
<evidence type="ECO:0008006" key="17">
    <source>
        <dbReference type="Google" id="ProtNLM"/>
    </source>
</evidence>
<evidence type="ECO:0000256" key="6">
    <source>
        <dbReference type="ARBA" id="ARBA00022723"/>
    </source>
</evidence>
<comment type="similarity">
    <text evidence="2">Belongs to the eukaryotic-type primase large subunit family.</text>
</comment>
<evidence type="ECO:0000256" key="4">
    <source>
        <dbReference type="ARBA" id="ARBA00022515"/>
    </source>
</evidence>
<keyword evidence="5" id="KW-0235">DNA replication</keyword>
<evidence type="ECO:0000256" key="5">
    <source>
        <dbReference type="ARBA" id="ARBA00022705"/>
    </source>
</evidence>
<dbReference type="Gene3D" id="1.25.10.10">
    <property type="entry name" value="Leucine-rich Repeat Variant"/>
    <property type="match status" value="2"/>
</dbReference>
<dbReference type="GO" id="GO:0005658">
    <property type="term" value="C:alpha DNA polymerase:primase complex"/>
    <property type="evidence" value="ECO:0007669"/>
    <property type="project" value="TreeGrafter"/>
</dbReference>
<dbReference type="Gene3D" id="1.20.930.80">
    <property type="match status" value="1"/>
</dbReference>
<dbReference type="GO" id="GO:0006269">
    <property type="term" value="P:DNA replication, synthesis of primer"/>
    <property type="evidence" value="ECO:0007669"/>
    <property type="project" value="UniProtKB-KW"/>
</dbReference>
<accession>A0AAW1RWL3</accession>
<evidence type="ECO:0000256" key="8">
    <source>
        <dbReference type="ARBA" id="ARBA00023014"/>
    </source>
</evidence>
<reference evidence="15 16" key="1">
    <citation type="journal article" date="2024" name="Nat. Commun.">
        <title>Phylogenomics reveals the evolutionary origins of lichenization in chlorophyte algae.</title>
        <authorList>
            <person name="Puginier C."/>
            <person name="Libourel C."/>
            <person name="Otte J."/>
            <person name="Skaloud P."/>
            <person name="Haon M."/>
            <person name="Grisel S."/>
            <person name="Petersen M."/>
            <person name="Berrin J.G."/>
            <person name="Delaux P.M."/>
            <person name="Dal Grande F."/>
            <person name="Keller J."/>
        </authorList>
    </citation>
    <scope>NUCLEOTIDE SEQUENCE [LARGE SCALE GENOMIC DNA]</scope>
    <source>
        <strain evidence="15 16">SAG 245.80</strain>
    </source>
</reference>
<dbReference type="GO" id="GO:0003677">
    <property type="term" value="F:DNA binding"/>
    <property type="evidence" value="ECO:0007669"/>
    <property type="project" value="UniProtKB-KW"/>
</dbReference>
<dbReference type="CDD" id="cd07322">
    <property type="entry name" value="PriL_PriS_Eukaryotic"/>
    <property type="match status" value="1"/>
</dbReference>
<evidence type="ECO:0000259" key="12">
    <source>
        <dbReference type="Pfam" id="PF04104"/>
    </source>
</evidence>
<keyword evidence="16" id="KW-1185">Reference proteome</keyword>
<organism evidence="15 16">
    <name type="scientific">Elliptochloris bilobata</name>
    <dbReference type="NCBI Taxonomy" id="381761"/>
    <lineage>
        <taxon>Eukaryota</taxon>
        <taxon>Viridiplantae</taxon>
        <taxon>Chlorophyta</taxon>
        <taxon>core chlorophytes</taxon>
        <taxon>Trebouxiophyceae</taxon>
        <taxon>Trebouxiophyceae incertae sedis</taxon>
        <taxon>Elliptochloris clade</taxon>
        <taxon>Elliptochloris</taxon>
    </lineage>
</organism>
<evidence type="ECO:0000256" key="3">
    <source>
        <dbReference type="ARBA" id="ARBA00022485"/>
    </source>
</evidence>
<dbReference type="Pfam" id="PF23262">
    <property type="entry name" value="NFD4_C"/>
    <property type="match status" value="1"/>
</dbReference>
<dbReference type="SUPFAM" id="SSF48371">
    <property type="entry name" value="ARM repeat"/>
    <property type="match status" value="1"/>
</dbReference>
<proteinExistence type="inferred from homology"/>
<feature type="transmembrane region" description="Helical" evidence="11">
    <location>
        <begin position="345"/>
        <end position="363"/>
    </location>
</feature>
<keyword evidence="3" id="KW-0004">4Fe-4S</keyword>
<dbReference type="InterPro" id="IPR056555">
    <property type="entry name" value="NFD4_C"/>
</dbReference>
<feature type="transmembrane region" description="Helical" evidence="11">
    <location>
        <begin position="143"/>
        <end position="163"/>
    </location>
</feature>
<dbReference type="GO" id="GO:0046872">
    <property type="term" value="F:metal ion binding"/>
    <property type="evidence" value="ECO:0007669"/>
    <property type="project" value="UniProtKB-KW"/>
</dbReference>
<evidence type="ECO:0000256" key="7">
    <source>
        <dbReference type="ARBA" id="ARBA00023004"/>
    </source>
</evidence>
<keyword evidence="6" id="KW-0479">Metal-binding</keyword>
<evidence type="ECO:0000256" key="2">
    <source>
        <dbReference type="ARBA" id="ARBA00010564"/>
    </source>
</evidence>
<feature type="region of interest" description="Disordered" evidence="10">
    <location>
        <begin position="938"/>
        <end position="985"/>
    </location>
</feature>
<dbReference type="Proteomes" id="UP001445335">
    <property type="component" value="Unassembled WGS sequence"/>
</dbReference>
<gene>
    <name evidence="15" type="ORF">WJX81_005591</name>
</gene>
<keyword evidence="11" id="KW-1133">Transmembrane helix</keyword>
<feature type="transmembrane region" description="Helical" evidence="11">
    <location>
        <begin position="402"/>
        <end position="420"/>
    </location>
</feature>
<dbReference type="InterPro" id="IPR011989">
    <property type="entry name" value="ARM-like"/>
</dbReference>
<dbReference type="InterPro" id="IPR007238">
    <property type="entry name" value="DNA_primase_lsu_euk/arc"/>
</dbReference>
<feature type="transmembrane region" description="Helical" evidence="11">
    <location>
        <begin position="369"/>
        <end position="390"/>
    </location>
</feature>
<dbReference type="InterPro" id="IPR036259">
    <property type="entry name" value="MFS_trans_sf"/>
</dbReference>
<evidence type="ECO:0000256" key="9">
    <source>
        <dbReference type="ARBA" id="ARBA00023125"/>
    </source>
</evidence>
<sequence length="1454" mass="151601">MYVNKWHTFGVSALLQCTAGVSYCFAVYAGALKEALGLTQAQIQGAASPLWVTLVLQWMPGAIYDSLAAWPRLGPRVTLAAGLAAMSAGYGGLWLAASGRAAPPYWALVGLTAVAFAGGSWVDTACIATNVRNFPGHRGTIVGVLKSFAGLSASVFTAVYLAAFRPDAAAFLASVAAAPVLLGVVALPLFNAVPFQQDASAEAPHVAGARFMVAQNVVLLLAAGVVTMWAGAEDELRAPLLSCCKGDVHGLAITANAWCAVPAELTLVQCAASPDYWLLFGVLGTGTGCGLLFSNNLGQLVQTLGGAPDGQAALVALFSVASAAGRLAAGHLPERALHAWRTPRPVYLVATALLTASAMALAACADLRVLWLVASLCGFAYGCHWSLGPALSSELFGLRRFATLYCLLNYSTTLGAYLLATRLAGTLYERAAVLHSDPDNVCLGADCFRGTFLAAALVELCAAGLAAALFWRTRRRGNNGRGTPAVEVLESISQRISMYLEPPPGEVTIEDFERVAIDRLRVLKGLEEARARGMKGEQLQAQAVSLAEKHLKGSSAAEARWRDAVSHWVLRLAYCRSEELRRWFLTHECDLFRARFRAEPASSQVDFMRHHALLYQAVEGGELEALRPQLVAVQEALGNFAFAGDVRQGAARDTFFKVPFERVPDLVAQRRVLLRGGWAYVSRHEVASLLAGHFRVTLSRGLAAAARRWASGGAAEEADRLAPILEALSQRYLGPDYGDENAAPRGVVMAAALPALARQSFPLCMKMMYERVETDHHLKHSGRLQLGLFLKGLGLPLEEAMRFWRAGFAPRCAGDEFDKKYAYNVRYNYAKEGKRTDYTPYSCLKIISTPVPKGDAFGCPYKTLSAAELAGALARLRLPPRAADEATARARAGHFQLACASAFEGAHGCACETGINHPNQYFDESQKVLVERAAAAAGTPASAQQVPVTPGAGGAAGGALASGNASAANGLDSRGSSAGGVPAAHSGMDAALTRGVQPPGAGQCEPDMRTIVENDASALGDAGQARGDPQHSAAVPAGAAKGVEPFKHLGTQLKSALGSALRGLTKTRSGEPNVSSGLPTKPAFQLTDVEDEDSDAEEDALDEALSDFKALAPLMLWPIPGWPPQAAGHSPTHCNHAILAGHGAIKTLAALARIAVADGNSMFGSIATASAETLTSVAHALRALAGSPDARPAFADGSGMAALVAVLRCSTPAAYEAAADACCSLAAKGFELSGDTVAELLGVAEQMYRFGPARAAAAALVEVAASAAGRDAICAIPNGIRRLLDLLGPSQDAIVGASICEVLAHLAASKSGCKALADADAIGVLARILARPVHSLSPTRLALRAAAARALAALVADSRSARRVRWAGCMRALHAQAAGSGTRDADDAAAAARAVLNEIEEHRSCSCARALLRGAAKLALAGARHAVLAVAACHHPHLAAGMLMRCGCGRAAGA</sequence>
<dbReference type="Pfam" id="PF06813">
    <property type="entry name" value="Nodulin-like"/>
    <property type="match status" value="1"/>
</dbReference>
<evidence type="ECO:0000256" key="1">
    <source>
        <dbReference type="ARBA" id="ARBA00001966"/>
    </source>
</evidence>
<dbReference type="Pfam" id="PF04104">
    <property type="entry name" value="DNA_primase_lrg"/>
    <property type="match status" value="1"/>
</dbReference>
<dbReference type="GO" id="GO:0006270">
    <property type="term" value="P:DNA replication initiation"/>
    <property type="evidence" value="ECO:0007669"/>
    <property type="project" value="TreeGrafter"/>
</dbReference>
<keyword evidence="11" id="KW-0472">Membrane</keyword>
<keyword evidence="9" id="KW-0238">DNA-binding</keyword>
<feature type="domain" description="NFD4 C-terminal" evidence="14">
    <location>
        <begin position="275"/>
        <end position="475"/>
    </location>
</feature>
<keyword evidence="11" id="KW-0812">Transmembrane</keyword>
<dbReference type="InterPro" id="IPR016558">
    <property type="entry name" value="DNA_primase_lsu_euk"/>
</dbReference>
<dbReference type="PANTHER" id="PTHR10537:SF3">
    <property type="entry name" value="DNA PRIMASE LARGE SUBUNIT"/>
    <property type="match status" value="1"/>
</dbReference>
<dbReference type="EMBL" id="JALJOU010000020">
    <property type="protein sequence ID" value="KAK9838163.1"/>
    <property type="molecule type" value="Genomic_DNA"/>
</dbReference>
<dbReference type="PANTHER" id="PTHR10537">
    <property type="entry name" value="DNA PRIMASE LARGE SUBUNIT"/>
    <property type="match status" value="1"/>
</dbReference>
<dbReference type="InterPro" id="IPR058560">
    <property type="entry name" value="DNA_primase_C"/>
</dbReference>
<evidence type="ECO:0000256" key="10">
    <source>
        <dbReference type="SAM" id="MobiDB-lite"/>
    </source>
</evidence>
<comment type="caution">
    <text evidence="15">The sequence shown here is derived from an EMBL/GenBank/DDBJ whole genome shotgun (WGS) entry which is preliminary data.</text>
</comment>
<feature type="transmembrane region" description="Helical" evidence="11">
    <location>
        <begin position="77"/>
        <end position="97"/>
    </location>
</feature>
<dbReference type="Gene3D" id="1.20.1250.20">
    <property type="entry name" value="MFS general substrate transporter like domains"/>
    <property type="match status" value="1"/>
</dbReference>